<feature type="repeat" description="WD" evidence="10">
    <location>
        <begin position="21"/>
        <end position="55"/>
    </location>
</feature>
<feature type="repeat" description="WD" evidence="10">
    <location>
        <begin position="66"/>
        <end position="98"/>
    </location>
</feature>
<evidence type="ECO:0000256" key="9">
    <source>
        <dbReference type="ARBA" id="ARBA00023242"/>
    </source>
</evidence>
<dbReference type="InterPro" id="IPR001680">
    <property type="entry name" value="WD40_rpt"/>
</dbReference>
<dbReference type="PROSITE" id="PS50082">
    <property type="entry name" value="WD_REPEATS_2"/>
    <property type="match status" value="4"/>
</dbReference>
<dbReference type="GO" id="GO:0005634">
    <property type="term" value="C:nucleus"/>
    <property type="evidence" value="ECO:0007669"/>
    <property type="project" value="UniProtKB-SubCell"/>
</dbReference>
<evidence type="ECO:0000256" key="2">
    <source>
        <dbReference type="ARBA" id="ARBA00007306"/>
    </source>
</evidence>
<evidence type="ECO:0000256" key="10">
    <source>
        <dbReference type="PROSITE-ProRule" id="PRU00221"/>
    </source>
</evidence>
<comment type="similarity">
    <text evidence="2 11">Belongs to the WD repeat HIR1 family.</text>
</comment>
<evidence type="ECO:0000256" key="6">
    <source>
        <dbReference type="ARBA" id="ARBA00022853"/>
    </source>
</evidence>
<protein>
    <recommendedName>
        <fullName evidence="11">Protein HIR</fullName>
    </recommendedName>
</protein>
<evidence type="ECO:0000259" key="14">
    <source>
        <dbReference type="Pfam" id="PF24105"/>
    </source>
</evidence>
<feature type="domain" description="CAF1B/HIR1 beta-propeller" evidence="14">
    <location>
        <begin position="29"/>
        <end position="355"/>
    </location>
</feature>
<feature type="domain" description="Protein HIRA-like C-terminal" evidence="13">
    <location>
        <begin position="646"/>
        <end position="859"/>
    </location>
</feature>
<dbReference type="OMA" id="RGSWDGD"/>
<feature type="compositionally biased region" description="Polar residues" evidence="12">
    <location>
        <begin position="496"/>
        <end position="508"/>
    </location>
</feature>
<evidence type="ECO:0000313" key="16">
    <source>
        <dbReference type="Proteomes" id="UP000186594"/>
    </source>
</evidence>
<dbReference type="GO" id="GO:0006355">
    <property type="term" value="P:regulation of DNA-templated transcription"/>
    <property type="evidence" value="ECO:0007669"/>
    <property type="project" value="InterPro"/>
</dbReference>
<keyword evidence="6 11" id="KW-0156">Chromatin regulator</keyword>
<dbReference type="Proteomes" id="UP000186594">
    <property type="component" value="Unassembled WGS sequence"/>
</dbReference>
<dbReference type="PANTHER" id="PTHR13831:SF0">
    <property type="entry name" value="PROTEIN HIRA"/>
    <property type="match status" value="1"/>
</dbReference>
<dbReference type="GO" id="GO:0031491">
    <property type="term" value="F:nucleosome binding"/>
    <property type="evidence" value="ECO:0007669"/>
    <property type="project" value="TreeGrafter"/>
</dbReference>
<dbReference type="FunFam" id="2.130.10.10:FF:001073">
    <property type="entry name" value="Protein HIR"/>
    <property type="match status" value="1"/>
</dbReference>
<evidence type="ECO:0000256" key="3">
    <source>
        <dbReference type="ARBA" id="ARBA00022491"/>
    </source>
</evidence>
<dbReference type="GO" id="GO:0000417">
    <property type="term" value="C:HIR complex"/>
    <property type="evidence" value="ECO:0007669"/>
    <property type="project" value="EnsemblFungi"/>
</dbReference>
<dbReference type="AlphaFoldDB" id="A0A1U7LT87"/>
<dbReference type="GO" id="GO:0006338">
    <property type="term" value="P:chromatin remodeling"/>
    <property type="evidence" value="ECO:0007669"/>
    <property type="project" value="InterPro"/>
</dbReference>
<evidence type="ECO:0000259" key="13">
    <source>
        <dbReference type="Pfam" id="PF07569"/>
    </source>
</evidence>
<comment type="caution">
    <text evidence="15">The sequence shown here is derived from an EMBL/GenBank/DDBJ whole genome shotgun (WGS) entry which is preliminary data.</text>
</comment>
<keyword evidence="8 11" id="KW-0804">Transcription</keyword>
<dbReference type="SUPFAM" id="SSF50978">
    <property type="entry name" value="WD40 repeat-like"/>
    <property type="match status" value="1"/>
</dbReference>
<feature type="repeat" description="WD" evidence="10">
    <location>
        <begin position="125"/>
        <end position="166"/>
    </location>
</feature>
<dbReference type="Pfam" id="PF24105">
    <property type="entry name" value="Beta-prop_CAF1B_HIR1"/>
    <property type="match status" value="1"/>
</dbReference>
<gene>
    <name evidence="15" type="ORF">NEOLI_002316</name>
</gene>
<dbReference type="InterPro" id="IPR015943">
    <property type="entry name" value="WD40/YVTN_repeat-like_dom_sf"/>
</dbReference>
<evidence type="ECO:0000256" key="8">
    <source>
        <dbReference type="ARBA" id="ARBA00023163"/>
    </source>
</evidence>
<accession>A0A1U7LT87</accession>
<dbReference type="GO" id="GO:0006351">
    <property type="term" value="P:DNA-templated transcription"/>
    <property type="evidence" value="ECO:0007669"/>
    <property type="project" value="InterPro"/>
</dbReference>
<evidence type="ECO:0000256" key="11">
    <source>
        <dbReference type="RuleBase" id="RU364014"/>
    </source>
</evidence>
<dbReference type="OrthoDB" id="1741719at2759"/>
<dbReference type="STRING" id="1198029.A0A1U7LT87"/>
<dbReference type="Pfam" id="PF07569">
    <property type="entry name" value="Hira"/>
    <property type="match status" value="1"/>
</dbReference>
<name>A0A1U7LT87_NEOID</name>
<evidence type="ECO:0000256" key="1">
    <source>
        <dbReference type="ARBA" id="ARBA00004123"/>
    </source>
</evidence>
<evidence type="ECO:0000256" key="5">
    <source>
        <dbReference type="ARBA" id="ARBA00022737"/>
    </source>
</evidence>
<feature type="compositionally biased region" description="Polar residues" evidence="12">
    <location>
        <begin position="472"/>
        <end position="482"/>
    </location>
</feature>
<feature type="repeat" description="WD" evidence="10">
    <location>
        <begin position="173"/>
        <end position="207"/>
    </location>
</feature>
<keyword evidence="16" id="KW-1185">Reference proteome</keyword>
<dbReference type="PROSITE" id="PS50294">
    <property type="entry name" value="WD_REPEATS_REGION"/>
    <property type="match status" value="4"/>
</dbReference>
<sequence>MFIIKPNWLSHQDDRETPLSIFSVSVHPDGSRIATGGLDGKVKIWSVAAMESEHENEGQPRQLCSMSTHNGAVHAVRFSPGGRFLASGSDDKIILIWERDTSGAGLGLSFGGDSTFENWRSVRRLAGHDNDIQDLAWSADSSLLVSAGLDSSIIVWHGHTFQQLKRIEGQSHVKGLTFDPSGKYFASASDDRTVKIWRTNDFALEKSISTPFENSPLTTYFRRLSWSPDGNNIACPNAMNGPVSSIAIVQRGEWSSDFSLIGHEGPAEIVCFNPRLFKQVQEDGTETLGSTIVVSAGQDKVVTFWNTTQSKPFLITEELGLKSVSDLTWSANGDKLFISSYDGSVALAVFEPGDLGFPQPWEDNIAALAKYGHGQHGMILPESVQQLELEALAQKAAAEATVKKMDTLMGGGEIEDTQMQDVMPIAAKPANSNSATAAPQAISQHVEKIVDKRVEQKVTVDSKGRKRVAPTLISNFQGSSTPARLPDSTPRPSAKVNGTTTEYSTPSNALPEGGVEGLIIGNKRKEQDEGDEITAAHRKKGKVTSAEEIPDWIRPAVTNPAIALSQTRLGAPKVKALITYTNDSTLVLEIRNSPNVQTPTRLICKREGETIWTDYIPRSVLTATGTKNFWAVATEDGSVYTWNIIGKRLFPVIVLESQSSILGSNGWWLFSITVAGLLYVWDMKMETAAHTPASLAPILDSATTFESTPKKTACITNVAVTNTGVVCITLTSADSFVYNGTMLVWQRVSEPWWAINSLYWDSTRLGIPGPLGSLERRTDMEFMKHGRGRAFQRMVKGGLRREGFEGLECIASLAHLENRISSAALIGSAEEYRSATLMYARRLGEQNFQEKVKGLCQELLGPQLFIENHHWKPTVVGIYKRELLKEVLEVMGGFREVQRITTEYSEALQAISEMS</sequence>
<evidence type="ECO:0000313" key="15">
    <source>
        <dbReference type="EMBL" id="OLL25880.1"/>
    </source>
</evidence>
<evidence type="ECO:0000256" key="12">
    <source>
        <dbReference type="SAM" id="MobiDB-lite"/>
    </source>
</evidence>
<dbReference type="EMBL" id="LXFE01000292">
    <property type="protein sequence ID" value="OLL25880.1"/>
    <property type="molecule type" value="Genomic_DNA"/>
</dbReference>
<keyword evidence="4 10" id="KW-0853">WD repeat</keyword>
<keyword evidence="9 11" id="KW-0539">Nucleus</keyword>
<proteinExistence type="inferred from homology"/>
<keyword evidence="3 11" id="KW-0678">Repressor</keyword>
<dbReference type="SMART" id="SM00320">
    <property type="entry name" value="WD40"/>
    <property type="match status" value="6"/>
</dbReference>
<dbReference type="SUPFAM" id="SSF101898">
    <property type="entry name" value="NHL repeat"/>
    <property type="match status" value="1"/>
</dbReference>
<comment type="subcellular location">
    <subcellularLocation>
        <location evidence="1 11">Nucleus</location>
    </subcellularLocation>
</comment>
<dbReference type="InterPro" id="IPR031120">
    <property type="entry name" value="HIR1-like"/>
</dbReference>
<dbReference type="InterPro" id="IPR055410">
    <property type="entry name" value="Beta-prop_CAF1B_HIR1"/>
</dbReference>
<dbReference type="InterPro" id="IPR036322">
    <property type="entry name" value="WD40_repeat_dom_sf"/>
</dbReference>
<evidence type="ECO:0000256" key="4">
    <source>
        <dbReference type="ARBA" id="ARBA00022574"/>
    </source>
</evidence>
<keyword evidence="7 11" id="KW-0805">Transcription regulation</keyword>
<feature type="region of interest" description="Disordered" evidence="12">
    <location>
        <begin position="470"/>
        <end position="515"/>
    </location>
</feature>
<organism evidence="15 16">
    <name type="scientific">Neolecta irregularis (strain DAH-3)</name>
    <dbReference type="NCBI Taxonomy" id="1198029"/>
    <lineage>
        <taxon>Eukaryota</taxon>
        <taxon>Fungi</taxon>
        <taxon>Dikarya</taxon>
        <taxon>Ascomycota</taxon>
        <taxon>Taphrinomycotina</taxon>
        <taxon>Neolectales</taxon>
        <taxon>Neolectaceae</taxon>
        <taxon>Neolecta</taxon>
    </lineage>
</organism>
<keyword evidence="5 11" id="KW-0677">Repeat</keyword>
<dbReference type="PANTHER" id="PTHR13831">
    <property type="entry name" value="MEMBER OF THE HIR1 FAMILY OF WD-REPEAT PROTEINS"/>
    <property type="match status" value="1"/>
</dbReference>
<evidence type="ECO:0000256" key="7">
    <source>
        <dbReference type="ARBA" id="ARBA00023015"/>
    </source>
</evidence>
<dbReference type="Gene3D" id="2.130.10.10">
    <property type="entry name" value="YVTN repeat-like/Quinoprotein amine dehydrogenase"/>
    <property type="match status" value="2"/>
</dbReference>
<dbReference type="GO" id="GO:0000785">
    <property type="term" value="C:chromatin"/>
    <property type="evidence" value="ECO:0007669"/>
    <property type="project" value="TreeGrafter"/>
</dbReference>
<comment type="function">
    <text evidence="11">Required for replication-independent chromatin assembly and for the periodic repression of histone gene transcription during the cell cycle.</text>
</comment>
<dbReference type="CDD" id="cd00200">
    <property type="entry name" value="WD40"/>
    <property type="match status" value="1"/>
</dbReference>
<dbReference type="InterPro" id="IPR011494">
    <property type="entry name" value="HIRA-like_C"/>
</dbReference>
<reference evidence="15 16" key="1">
    <citation type="submission" date="2016-04" db="EMBL/GenBank/DDBJ databases">
        <title>Evolutionary innovation and constraint leading to complex multicellularity in the Ascomycota.</title>
        <authorList>
            <person name="Cisse O."/>
            <person name="Nguyen A."/>
            <person name="Hewitt D.A."/>
            <person name="Jedd G."/>
            <person name="Stajich J.E."/>
        </authorList>
    </citation>
    <scope>NUCLEOTIDE SEQUENCE [LARGE SCALE GENOMIC DNA]</scope>
    <source>
        <strain evidence="15 16">DAH-3</strain>
    </source>
</reference>